<gene>
    <name evidence="2" type="ORF">LCGC14_2281170</name>
</gene>
<dbReference type="AlphaFoldDB" id="A0A0F9F6L6"/>
<accession>A0A0F9F6L6</accession>
<organism evidence="2">
    <name type="scientific">marine sediment metagenome</name>
    <dbReference type="NCBI Taxonomy" id="412755"/>
    <lineage>
        <taxon>unclassified sequences</taxon>
        <taxon>metagenomes</taxon>
        <taxon>ecological metagenomes</taxon>
    </lineage>
</organism>
<feature type="domain" description="Bacteriophage lambda Replication protein O N-terminal" evidence="1">
    <location>
        <begin position="5"/>
        <end position="102"/>
    </location>
</feature>
<dbReference type="InterPro" id="IPR036388">
    <property type="entry name" value="WH-like_DNA-bd_sf"/>
</dbReference>
<dbReference type="NCBIfam" id="TIGR01610">
    <property type="entry name" value="phage_O_Nterm"/>
    <property type="match status" value="1"/>
</dbReference>
<name>A0A0F9F6L6_9ZZZZ</name>
<sequence>MADPQLENGYVRIATELLEALAHHSIPSSPRQILDVILRKTYGYQKAKDAISTSQFIRFTGLSRGALIQARRRLAQMRIIGVDNPGHSKPLIYSIQKDYHKWKGYPKMDTVYKSGHCVQPNPLGVDRSVKQGGTDLSHTKDNKNTIDNTKDKELSLEFLKTRYSEVKDSKEFWGSLLRDGYSQVEAQGLLEKAHIRI</sequence>
<dbReference type="EMBL" id="LAZR01031739">
    <property type="protein sequence ID" value="KKL52870.1"/>
    <property type="molecule type" value="Genomic_DNA"/>
</dbReference>
<reference evidence="2" key="1">
    <citation type="journal article" date="2015" name="Nature">
        <title>Complex archaea that bridge the gap between prokaryotes and eukaryotes.</title>
        <authorList>
            <person name="Spang A."/>
            <person name="Saw J.H."/>
            <person name="Jorgensen S.L."/>
            <person name="Zaremba-Niedzwiedzka K."/>
            <person name="Martijn J."/>
            <person name="Lind A.E."/>
            <person name="van Eijk R."/>
            <person name="Schleper C."/>
            <person name="Guy L."/>
            <person name="Ettema T.J."/>
        </authorList>
    </citation>
    <scope>NUCLEOTIDE SEQUENCE</scope>
</reference>
<proteinExistence type="predicted"/>
<evidence type="ECO:0000313" key="2">
    <source>
        <dbReference type="EMBL" id="KKL52870.1"/>
    </source>
</evidence>
<comment type="caution">
    <text evidence="2">The sequence shown here is derived from an EMBL/GenBank/DDBJ whole genome shotgun (WGS) entry which is preliminary data.</text>
</comment>
<dbReference type="Gene3D" id="1.10.10.10">
    <property type="entry name" value="Winged helix-like DNA-binding domain superfamily/Winged helix DNA-binding domain"/>
    <property type="match status" value="1"/>
</dbReference>
<dbReference type="Pfam" id="PF04492">
    <property type="entry name" value="Phage_rep_O"/>
    <property type="match status" value="1"/>
</dbReference>
<dbReference type="GO" id="GO:0006260">
    <property type="term" value="P:DNA replication"/>
    <property type="evidence" value="ECO:0007669"/>
    <property type="project" value="InterPro"/>
</dbReference>
<evidence type="ECO:0000259" key="1">
    <source>
        <dbReference type="Pfam" id="PF04492"/>
    </source>
</evidence>
<protein>
    <recommendedName>
        <fullName evidence="1">Bacteriophage lambda Replication protein O N-terminal domain-containing protein</fullName>
    </recommendedName>
</protein>
<dbReference type="InterPro" id="IPR006497">
    <property type="entry name" value="Phage_lambda_VrpO_N"/>
</dbReference>